<dbReference type="EMBL" id="FNCZ01000005">
    <property type="protein sequence ID" value="SDH89705.1"/>
    <property type="molecule type" value="Genomic_DNA"/>
</dbReference>
<keyword evidence="1" id="KW-0812">Transmembrane</keyword>
<gene>
    <name evidence="2" type="ORF">SAMN04489796_105104</name>
</gene>
<reference evidence="3" key="1">
    <citation type="submission" date="2016-10" db="EMBL/GenBank/DDBJ databases">
        <authorList>
            <person name="Varghese N."/>
            <person name="Submissions S."/>
        </authorList>
    </citation>
    <scope>NUCLEOTIDE SEQUENCE [LARGE SCALE GENOMIC DNA]</scope>
    <source>
        <strain evidence="3">DSM 15363</strain>
    </source>
</reference>
<dbReference type="STRING" id="262004.SAMN04489796_105104"/>
<feature type="transmembrane region" description="Helical" evidence="1">
    <location>
        <begin position="76"/>
        <end position="97"/>
    </location>
</feature>
<organism evidence="2 3">
    <name type="scientific">Winogradskyella thalassocola</name>
    <dbReference type="NCBI Taxonomy" id="262004"/>
    <lineage>
        <taxon>Bacteria</taxon>
        <taxon>Pseudomonadati</taxon>
        <taxon>Bacteroidota</taxon>
        <taxon>Flavobacteriia</taxon>
        <taxon>Flavobacteriales</taxon>
        <taxon>Flavobacteriaceae</taxon>
        <taxon>Winogradskyella</taxon>
    </lineage>
</organism>
<accession>A0A1G8G5R0</accession>
<protein>
    <recommendedName>
        <fullName evidence="4">Holin-X, holin superfamily III</fullName>
    </recommendedName>
</protein>
<proteinExistence type="predicted"/>
<dbReference type="Proteomes" id="UP000199492">
    <property type="component" value="Unassembled WGS sequence"/>
</dbReference>
<dbReference type="AlphaFoldDB" id="A0A1G8G5R0"/>
<evidence type="ECO:0000313" key="3">
    <source>
        <dbReference type="Proteomes" id="UP000199492"/>
    </source>
</evidence>
<evidence type="ECO:0000256" key="1">
    <source>
        <dbReference type="SAM" id="Phobius"/>
    </source>
</evidence>
<dbReference type="OrthoDB" id="1202744at2"/>
<keyword evidence="1" id="KW-0472">Membrane</keyword>
<name>A0A1G8G5R0_9FLAO</name>
<feature type="transmembrane region" description="Helical" evidence="1">
    <location>
        <begin position="37"/>
        <end position="64"/>
    </location>
</feature>
<evidence type="ECO:0000313" key="2">
    <source>
        <dbReference type="EMBL" id="SDH89705.1"/>
    </source>
</evidence>
<dbReference type="RefSeq" id="WP_092468716.1">
    <property type="nucleotide sequence ID" value="NZ_FNCZ01000005.1"/>
</dbReference>
<sequence>MSVFNDINHTTEKASHIGERYIRASHQYFKLKIFQQLTLSLSLVTKVLAVGSLLFAGLVFLSIAGALELGNTLNSYSLGFLLVGLIYVVISILIYLLRVKFNAYIIKKVGLKFFN</sequence>
<evidence type="ECO:0008006" key="4">
    <source>
        <dbReference type="Google" id="ProtNLM"/>
    </source>
</evidence>
<keyword evidence="1" id="KW-1133">Transmembrane helix</keyword>
<keyword evidence="3" id="KW-1185">Reference proteome</keyword>